<gene>
    <name evidence="1" type="ORF">QV13_19120</name>
</gene>
<dbReference type="Proteomes" id="UP000094412">
    <property type="component" value="Unassembled WGS sequence"/>
</dbReference>
<dbReference type="EMBL" id="MDEO01000035">
    <property type="protein sequence ID" value="OCX14568.1"/>
    <property type="molecule type" value="Genomic_DNA"/>
</dbReference>
<accession>A0A1C2DII5</accession>
<organism evidence="1 2">
    <name type="scientific">Mesorhizobium hungaricum</name>
    <dbReference type="NCBI Taxonomy" id="1566387"/>
    <lineage>
        <taxon>Bacteria</taxon>
        <taxon>Pseudomonadati</taxon>
        <taxon>Pseudomonadota</taxon>
        <taxon>Alphaproteobacteria</taxon>
        <taxon>Hyphomicrobiales</taxon>
        <taxon>Phyllobacteriaceae</taxon>
        <taxon>Mesorhizobium</taxon>
    </lineage>
</organism>
<evidence type="ECO:0000313" key="1">
    <source>
        <dbReference type="EMBL" id="OCX14568.1"/>
    </source>
</evidence>
<dbReference type="RefSeq" id="WP_024923802.1">
    <property type="nucleotide sequence ID" value="NZ_MDEO01000035.1"/>
</dbReference>
<comment type="caution">
    <text evidence="1">The sequence shown here is derived from an EMBL/GenBank/DDBJ whole genome shotgun (WGS) entry which is preliminary data.</text>
</comment>
<dbReference type="AlphaFoldDB" id="A0A1C2DII5"/>
<protein>
    <recommendedName>
        <fullName evidence="3">GNAT family N-acetyltransferase</fullName>
    </recommendedName>
</protein>
<sequence>MSASISIRPASAADHVRLAVSRGLGRVDWTADRNNSRLLAFYDETGAMREEDKVFFRLKGEALKEFAGED</sequence>
<evidence type="ECO:0000313" key="2">
    <source>
        <dbReference type="Proteomes" id="UP000094412"/>
    </source>
</evidence>
<evidence type="ECO:0008006" key="3">
    <source>
        <dbReference type="Google" id="ProtNLM"/>
    </source>
</evidence>
<keyword evidence="2" id="KW-1185">Reference proteome</keyword>
<dbReference type="OrthoDB" id="7995647at2"/>
<reference evidence="1 2" key="1">
    <citation type="submission" date="2016-08" db="EMBL/GenBank/DDBJ databases">
        <title>Whole genome sequence of Mesorhizobium sp. strain UASWS1009 isolated from industrial sewage.</title>
        <authorList>
            <person name="Crovadore J."/>
            <person name="Calmin G."/>
            <person name="Chablais R."/>
            <person name="Cochard B."/>
            <person name="Lefort F."/>
        </authorList>
    </citation>
    <scope>NUCLEOTIDE SEQUENCE [LARGE SCALE GENOMIC DNA]</scope>
    <source>
        <strain evidence="1 2">UASWS1009</strain>
    </source>
</reference>
<dbReference type="STRING" id="1566387.QV13_19120"/>
<proteinExistence type="predicted"/>
<name>A0A1C2DII5_9HYPH</name>
<dbReference type="Gene3D" id="3.40.630.30">
    <property type="match status" value="1"/>
</dbReference>